<feature type="transmembrane region" description="Helical" evidence="9">
    <location>
        <begin position="27"/>
        <end position="49"/>
    </location>
</feature>
<dbReference type="InterPro" id="IPR000515">
    <property type="entry name" value="MetI-like"/>
</dbReference>
<keyword evidence="6" id="KW-0029">Amino-acid transport</keyword>
<evidence type="ECO:0000256" key="6">
    <source>
        <dbReference type="ARBA" id="ARBA00022970"/>
    </source>
</evidence>
<organism evidence="11 12">
    <name type="scientific">Tabrizicola soli</name>
    <dbReference type="NCBI Taxonomy" id="2185115"/>
    <lineage>
        <taxon>Bacteria</taxon>
        <taxon>Pseudomonadati</taxon>
        <taxon>Pseudomonadota</taxon>
        <taxon>Alphaproteobacteria</taxon>
        <taxon>Rhodobacterales</taxon>
        <taxon>Paracoccaceae</taxon>
        <taxon>Tabrizicola</taxon>
    </lineage>
</organism>
<feature type="transmembrane region" description="Helical" evidence="9">
    <location>
        <begin position="89"/>
        <end position="107"/>
    </location>
</feature>
<accession>A0ABV7DQM8</accession>
<protein>
    <submittedName>
        <fullName evidence="11">Amino acid ABC transporter permease</fullName>
    </submittedName>
</protein>
<evidence type="ECO:0000256" key="1">
    <source>
        <dbReference type="ARBA" id="ARBA00004429"/>
    </source>
</evidence>
<feature type="domain" description="ABC transmembrane type-1" evidence="10">
    <location>
        <begin position="23"/>
        <end position="215"/>
    </location>
</feature>
<comment type="subcellular location">
    <subcellularLocation>
        <location evidence="1">Cell inner membrane</location>
        <topology evidence="1">Multi-pass membrane protein</topology>
    </subcellularLocation>
    <subcellularLocation>
        <location evidence="9">Cell membrane</location>
        <topology evidence="9">Multi-pass membrane protein</topology>
    </subcellularLocation>
</comment>
<evidence type="ECO:0000256" key="8">
    <source>
        <dbReference type="ARBA" id="ARBA00023136"/>
    </source>
</evidence>
<dbReference type="RefSeq" id="WP_197647306.1">
    <property type="nucleotide sequence ID" value="NZ_JAEACP010000026.1"/>
</dbReference>
<evidence type="ECO:0000313" key="11">
    <source>
        <dbReference type="EMBL" id="MFC3085326.1"/>
    </source>
</evidence>
<keyword evidence="5 9" id="KW-0812">Transmembrane</keyword>
<dbReference type="CDD" id="cd06261">
    <property type="entry name" value="TM_PBP2"/>
    <property type="match status" value="1"/>
</dbReference>
<keyword evidence="3 9" id="KW-0813">Transport</keyword>
<dbReference type="InterPro" id="IPR010065">
    <property type="entry name" value="AA_ABC_transptr_permease_3TM"/>
</dbReference>
<evidence type="ECO:0000256" key="9">
    <source>
        <dbReference type="RuleBase" id="RU363032"/>
    </source>
</evidence>
<feature type="transmembrane region" description="Helical" evidence="9">
    <location>
        <begin position="152"/>
        <end position="176"/>
    </location>
</feature>
<keyword evidence="12" id="KW-1185">Reference proteome</keyword>
<dbReference type="PANTHER" id="PTHR30614">
    <property type="entry name" value="MEMBRANE COMPONENT OF AMINO ACID ABC TRANSPORTER"/>
    <property type="match status" value="1"/>
</dbReference>
<proteinExistence type="inferred from homology"/>
<evidence type="ECO:0000256" key="7">
    <source>
        <dbReference type="ARBA" id="ARBA00022989"/>
    </source>
</evidence>
<keyword evidence="7 9" id="KW-1133">Transmembrane helix</keyword>
<name>A0ABV7DQM8_9RHOB</name>
<dbReference type="EMBL" id="JBHRSM010000009">
    <property type="protein sequence ID" value="MFC3085326.1"/>
    <property type="molecule type" value="Genomic_DNA"/>
</dbReference>
<reference evidence="12" key="1">
    <citation type="journal article" date="2019" name="Int. J. Syst. Evol. Microbiol.">
        <title>The Global Catalogue of Microorganisms (GCM) 10K type strain sequencing project: providing services to taxonomists for standard genome sequencing and annotation.</title>
        <authorList>
            <consortium name="The Broad Institute Genomics Platform"/>
            <consortium name="The Broad Institute Genome Sequencing Center for Infectious Disease"/>
            <person name="Wu L."/>
            <person name="Ma J."/>
        </authorList>
    </citation>
    <scope>NUCLEOTIDE SEQUENCE [LARGE SCALE GENOMIC DNA]</scope>
    <source>
        <strain evidence="12">KCTC 62102</strain>
    </source>
</reference>
<evidence type="ECO:0000256" key="4">
    <source>
        <dbReference type="ARBA" id="ARBA00022475"/>
    </source>
</evidence>
<evidence type="ECO:0000256" key="2">
    <source>
        <dbReference type="ARBA" id="ARBA00010072"/>
    </source>
</evidence>
<keyword evidence="4" id="KW-1003">Cell membrane</keyword>
<dbReference type="InterPro" id="IPR043429">
    <property type="entry name" value="ArtM/GltK/GlnP/TcyL/YhdX-like"/>
</dbReference>
<dbReference type="PANTHER" id="PTHR30614:SF0">
    <property type="entry name" value="L-CYSTINE TRANSPORT SYSTEM PERMEASE PROTEIN TCYL"/>
    <property type="match status" value="1"/>
</dbReference>
<dbReference type="PROSITE" id="PS50928">
    <property type="entry name" value="ABC_TM1"/>
    <property type="match status" value="1"/>
</dbReference>
<gene>
    <name evidence="11" type="ORF">ACFOD6_04600</name>
</gene>
<sequence>MDILDSLLMGVTWADVQSWLPGFWNGFIISLEVTAASLALGIPMGFLLALGVQSRRKVLRLASLALVEIGRGAPALVLLQLVYFGLPSAGLSLSAFLAAVVAISWNTGAYTSEIIRAGLDAVPAGQREASHALGLSALDELRFVILPQGLRIAVPALMGFAILVFQGTSLCFAIALPEIVSRAYDIGSMYFYYFPALAVAGLFFAAVCIPASFLVGWIEHRAGAYARR</sequence>
<evidence type="ECO:0000259" key="10">
    <source>
        <dbReference type="PROSITE" id="PS50928"/>
    </source>
</evidence>
<dbReference type="NCBIfam" id="TIGR01726">
    <property type="entry name" value="HEQRo_perm_3TM"/>
    <property type="match status" value="1"/>
</dbReference>
<dbReference type="Pfam" id="PF00528">
    <property type="entry name" value="BPD_transp_1"/>
    <property type="match status" value="1"/>
</dbReference>
<comment type="similarity">
    <text evidence="2">Belongs to the binding-protein-dependent transport system permease family. HisMQ subfamily.</text>
</comment>
<keyword evidence="8 9" id="KW-0472">Membrane</keyword>
<dbReference type="InterPro" id="IPR035906">
    <property type="entry name" value="MetI-like_sf"/>
</dbReference>
<evidence type="ECO:0000313" key="12">
    <source>
        <dbReference type="Proteomes" id="UP001595445"/>
    </source>
</evidence>
<dbReference type="Gene3D" id="1.10.3720.10">
    <property type="entry name" value="MetI-like"/>
    <property type="match status" value="1"/>
</dbReference>
<evidence type="ECO:0000256" key="3">
    <source>
        <dbReference type="ARBA" id="ARBA00022448"/>
    </source>
</evidence>
<evidence type="ECO:0000256" key="5">
    <source>
        <dbReference type="ARBA" id="ARBA00022692"/>
    </source>
</evidence>
<comment type="caution">
    <text evidence="11">The sequence shown here is derived from an EMBL/GenBank/DDBJ whole genome shotgun (WGS) entry which is preliminary data.</text>
</comment>
<dbReference type="Proteomes" id="UP001595445">
    <property type="component" value="Unassembled WGS sequence"/>
</dbReference>
<dbReference type="SUPFAM" id="SSF161098">
    <property type="entry name" value="MetI-like"/>
    <property type="match status" value="1"/>
</dbReference>
<feature type="transmembrane region" description="Helical" evidence="9">
    <location>
        <begin position="196"/>
        <end position="218"/>
    </location>
</feature>
<feature type="transmembrane region" description="Helical" evidence="9">
    <location>
        <begin position="61"/>
        <end position="83"/>
    </location>
</feature>